<gene>
    <name evidence="5" type="ORF">FC43_GL000648</name>
</gene>
<dbReference type="Gene3D" id="1.10.10.10">
    <property type="entry name" value="Winged helix-like DNA-binding domain superfamily/Winged helix DNA-binding domain"/>
    <property type="match status" value="1"/>
</dbReference>
<dbReference type="GO" id="GO:0003700">
    <property type="term" value="F:DNA-binding transcription factor activity"/>
    <property type="evidence" value="ECO:0007669"/>
    <property type="project" value="InterPro"/>
</dbReference>
<protein>
    <recommendedName>
        <fullName evidence="4">HTH arsR-type domain-containing protein</fullName>
    </recommendedName>
</protein>
<evidence type="ECO:0000313" key="5">
    <source>
        <dbReference type="EMBL" id="KRL92659.1"/>
    </source>
</evidence>
<evidence type="ECO:0000256" key="1">
    <source>
        <dbReference type="ARBA" id="ARBA00023015"/>
    </source>
</evidence>
<dbReference type="InterPro" id="IPR036388">
    <property type="entry name" value="WH-like_DNA-bd_sf"/>
</dbReference>
<organism evidence="5 6">
    <name type="scientific">Limosilactobacillus ingluviei DSM 15946</name>
    <dbReference type="NCBI Taxonomy" id="1423760"/>
    <lineage>
        <taxon>Bacteria</taxon>
        <taxon>Bacillati</taxon>
        <taxon>Bacillota</taxon>
        <taxon>Bacilli</taxon>
        <taxon>Lactobacillales</taxon>
        <taxon>Lactobacillaceae</taxon>
        <taxon>Limosilactobacillus</taxon>
    </lineage>
</organism>
<dbReference type="EMBL" id="AZFK01000001">
    <property type="protein sequence ID" value="KRL92659.1"/>
    <property type="molecule type" value="Genomic_DNA"/>
</dbReference>
<dbReference type="GO" id="GO:0003677">
    <property type="term" value="F:DNA binding"/>
    <property type="evidence" value="ECO:0007669"/>
    <property type="project" value="UniProtKB-KW"/>
</dbReference>
<dbReference type="InterPro" id="IPR036390">
    <property type="entry name" value="WH_DNA-bd_sf"/>
</dbReference>
<dbReference type="PANTHER" id="PTHR43132">
    <property type="entry name" value="ARSENICAL RESISTANCE OPERON REPRESSOR ARSR-RELATED"/>
    <property type="match status" value="1"/>
</dbReference>
<dbReference type="PROSITE" id="PS50987">
    <property type="entry name" value="HTH_ARSR_2"/>
    <property type="match status" value="1"/>
</dbReference>
<dbReference type="CDD" id="cd00090">
    <property type="entry name" value="HTH_ARSR"/>
    <property type="match status" value="1"/>
</dbReference>
<accession>A0A0R1UMR3</accession>
<dbReference type="Proteomes" id="UP000050816">
    <property type="component" value="Unassembled WGS sequence"/>
</dbReference>
<evidence type="ECO:0000256" key="3">
    <source>
        <dbReference type="ARBA" id="ARBA00023163"/>
    </source>
</evidence>
<dbReference type="SUPFAM" id="SSF46785">
    <property type="entry name" value="Winged helix' DNA-binding domain"/>
    <property type="match status" value="1"/>
</dbReference>
<reference evidence="5 6" key="1">
    <citation type="journal article" date="2015" name="Genome Announc.">
        <title>Expanding the biotechnology potential of lactobacilli through comparative genomics of 213 strains and associated genera.</title>
        <authorList>
            <person name="Sun Z."/>
            <person name="Harris H.M."/>
            <person name="McCann A."/>
            <person name="Guo C."/>
            <person name="Argimon S."/>
            <person name="Zhang W."/>
            <person name="Yang X."/>
            <person name="Jeffery I.B."/>
            <person name="Cooney J.C."/>
            <person name="Kagawa T.F."/>
            <person name="Liu W."/>
            <person name="Song Y."/>
            <person name="Salvetti E."/>
            <person name="Wrobel A."/>
            <person name="Rasinkangas P."/>
            <person name="Parkhill J."/>
            <person name="Rea M.C."/>
            <person name="O'Sullivan O."/>
            <person name="Ritari J."/>
            <person name="Douillard F.P."/>
            <person name="Paul Ross R."/>
            <person name="Yang R."/>
            <person name="Briner A.E."/>
            <person name="Felis G.E."/>
            <person name="de Vos W.M."/>
            <person name="Barrangou R."/>
            <person name="Klaenhammer T.R."/>
            <person name="Caufield P.W."/>
            <person name="Cui Y."/>
            <person name="Zhang H."/>
            <person name="O'Toole P.W."/>
        </authorList>
    </citation>
    <scope>NUCLEOTIDE SEQUENCE [LARGE SCALE GENOMIC DNA]</scope>
    <source>
        <strain evidence="5 6">DSM 15946</strain>
    </source>
</reference>
<dbReference type="NCBIfam" id="NF033788">
    <property type="entry name" value="HTH_metalloreg"/>
    <property type="match status" value="1"/>
</dbReference>
<sequence length="102" mass="11609">MTTEPFEVPKNEELDRVVTFFKAFGDRTRYLIVTILAEGPLTVNELAERLGISQPAMSHQLMILRQAGVVIGQRDGRYIYYQLTDHHVLTILRQVQAHASQG</sequence>
<evidence type="ECO:0000259" key="4">
    <source>
        <dbReference type="PROSITE" id="PS50987"/>
    </source>
</evidence>
<dbReference type="InterPro" id="IPR011991">
    <property type="entry name" value="ArsR-like_HTH"/>
</dbReference>
<evidence type="ECO:0000256" key="2">
    <source>
        <dbReference type="ARBA" id="ARBA00023125"/>
    </source>
</evidence>
<dbReference type="Pfam" id="PF01022">
    <property type="entry name" value="HTH_5"/>
    <property type="match status" value="1"/>
</dbReference>
<name>A0A0R1UMR3_9LACO</name>
<dbReference type="PRINTS" id="PR00778">
    <property type="entry name" value="HTHARSR"/>
</dbReference>
<dbReference type="RefSeq" id="WP_056953224.1">
    <property type="nucleotide sequence ID" value="NZ_AZFK01000001.1"/>
</dbReference>
<dbReference type="AlphaFoldDB" id="A0A0R1UMR3"/>
<keyword evidence="3" id="KW-0804">Transcription</keyword>
<dbReference type="SMART" id="SM00418">
    <property type="entry name" value="HTH_ARSR"/>
    <property type="match status" value="1"/>
</dbReference>
<dbReference type="InterPro" id="IPR001845">
    <property type="entry name" value="HTH_ArsR_DNA-bd_dom"/>
</dbReference>
<keyword evidence="1" id="KW-0805">Transcription regulation</keyword>
<feature type="domain" description="HTH arsR-type" evidence="4">
    <location>
        <begin position="9"/>
        <end position="102"/>
    </location>
</feature>
<dbReference type="PATRIC" id="fig|1423760.3.peg.671"/>
<dbReference type="PANTHER" id="PTHR43132:SF2">
    <property type="entry name" value="ARSENICAL RESISTANCE OPERON REPRESSOR ARSR-RELATED"/>
    <property type="match status" value="1"/>
</dbReference>
<keyword evidence="2" id="KW-0238">DNA-binding</keyword>
<comment type="caution">
    <text evidence="5">The sequence shown here is derived from an EMBL/GenBank/DDBJ whole genome shotgun (WGS) entry which is preliminary data.</text>
</comment>
<evidence type="ECO:0000313" key="6">
    <source>
        <dbReference type="Proteomes" id="UP000050816"/>
    </source>
</evidence>
<proteinExistence type="predicted"/>
<dbReference type="InterPro" id="IPR051011">
    <property type="entry name" value="Metal_resp_trans_reg"/>
</dbReference>